<proteinExistence type="predicted"/>
<feature type="region of interest" description="Disordered" evidence="2">
    <location>
        <begin position="209"/>
        <end position="232"/>
    </location>
</feature>
<evidence type="ECO:0000256" key="1">
    <source>
        <dbReference type="SAM" id="Coils"/>
    </source>
</evidence>
<evidence type="ECO:0000313" key="4">
    <source>
        <dbReference type="Proteomes" id="UP000694522"/>
    </source>
</evidence>
<feature type="coiled-coil region" evidence="1">
    <location>
        <begin position="310"/>
        <end position="344"/>
    </location>
</feature>
<accession>A0A8B9EWS4</accession>
<sequence length="355" mass="37950">ASLAHRYEEIQRAQDELGASVAKAAEEARRALTAVQQANADMAKQLLRVSALGQVNSIHTEAPARIPIPLGSAASRARRLLSLSTDIPDPTADAAGADTSQSISGHSSALTMLALGSKGRKGQFGDGRVVPAGMRKVLGHRKGQAALHRRMALVQGRTMVEAQRKIKQAEKTLGNSFSISTTAQRTAGEAERVAGESAKRAQAVLQESKHARKHASRLAVRANETQRELSRQENVAEKLGRDLEEAHQVSWAPSGRASVPSSLPLIPVLSLCPGNLEPAVPVDAVLSAGRLRLQQLRLRVAAPGALAGQLSLLQQEAARQQEKIQAVESDLAEIRADKQNLEDILRSLPEGCSQW</sequence>
<reference evidence="3" key="2">
    <citation type="submission" date="2025-09" db="UniProtKB">
        <authorList>
            <consortium name="Ensembl"/>
        </authorList>
    </citation>
    <scope>IDENTIFICATION</scope>
</reference>
<dbReference type="AlphaFoldDB" id="A0A8B9EWS4"/>
<name>A0A8B9EWS4_9PSIT</name>
<keyword evidence="1" id="KW-0175">Coiled coil</keyword>
<evidence type="ECO:0000313" key="3">
    <source>
        <dbReference type="Ensembl" id="ENSACOP00000000379.1"/>
    </source>
</evidence>
<keyword evidence="4" id="KW-1185">Reference proteome</keyword>
<organism evidence="3 4">
    <name type="scientific">Amazona collaria</name>
    <name type="common">yellow-billed parrot</name>
    <dbReference type="NCBI Taxonomy" id="241587"/>
    <lineage>
        <taxon>Eukaryota</taxon>
        <taxon>Metazoa</taxon>
        <taxon>Chordata</taxon>
        <taxon>Craniata</taxon>
        <taxon>Vertebrata</taxon>
        <taxon>Euteleostomi</taxon>
        <taxon>Archelosauria</taxon>
        <taxon>Archosauria</taxon>
        <taxon>Dinosauria</taxon>
        <taxon>Saurischia</taxon>
        <taxon>Theropoda</taxon>
        <taxon>Coelurosauria</taxon>
        <taxon>Aves</taxon>
        <taxon>Neognathae</taxon>
        <taxon>Neoaves</taxon>
        <taxon>Telluraves</taxon>
        <taxon>Australaves</taxon>
        <taxon>Psittaciformes</taxon>
        <taxon>Psittacidae</taxon>
        <taxon>Amazona</taxon>
    </lineage>
</organism>
<dbReference type="Ensembl" id="ENSACOT00000000397.1">
    <property type="protein sequence ID" value="ENSACOP00000000379.1"/>
    <property type="gene ID" value="ENSACOG00000000289.1"/>
</dbReference>
<reference evidence="3" key="1">
    <citation type="submission" date="2025-08" db="UniProtKB">
        <authorList>
            <consortium name="Ensembl"/>
        </authorList>
    </citation>
    <scope>IDENTIFICATION</scope>
</reference>
<dbReference type="Proteomes" id="UP000694522">
    <property type="component" value="Unplaced"/>
</dbReference>
<protein>
    <submittedName>
        <fullName evidence="3">Uncharacterized protein</fullName>
    </submittedName>
</protein>
<evidence type="ECO:0000256" key="2">
    <source>
        <dbReference type="SAM" id="MobiDB-lite"/>
    </source>
</evidence>